<accession>A0A0L8G3C7</accession>
<dbReference type="PANTHER" id="PTHR46599:SF3">
    <property type="entry name" value="PIGGYBAC TRANSPOSABLE ELEMENT-DERIVED PROTEIN 4"/>
    <property type="match status" value="1"/>
</dbReference>
<dbReference type="InterPro" id="IPR029526">
    <property type="entry name" value="PGBD"/>
</dbReference>
<feature type="compositionally biased region" description="Acidic residues" evidence="1">
    <location>
        <begin position="31"/>
        <end position="42"/>
    </location>
</feature>
<dbReference type="Pfam" id="PF13843">
    <property type="entry name" value="DDE_Tnp_1_7"/>
    <property type="match status" value="1"/>
</dbReference>
<feature type="domain" description="PiggyBac transposable element-derived protein" evidence="2">
    <location>
        <begin position="85"/>
        <end position="154"/>
    </location>
</feature>
<evidence type="ECO:0000256" key="1">
    <source>
        <dbReference type="SAM" id="MobiDB-lite"/>
    </source>
</evidence>
<evidence type="ECO:0000259" key="2">
    <source>
        <dbReference type="Pfam" id="PF13843"/>
    </source>
</evidence>
<dbReference type="PANTHER" id="PTHR46599">
    <property type="entry name" value="PIGGYBAC TRANSPOSABLE ELEMENT-DERIVED PROTEIN 4"/>
    <property type="match status" value="1"/>
</dbReference>
<feature type="compositionally biased region" description="Acidic residues" evidence="1">
    <location>
        <begin position="1"/>
        <end position="11"/>
    </location>
</feature>
<proteinExistence type="predicted"/>
<reference evidence="3" key="1">
    <citation type="submission" date="2015-07" db="EMBL/GenBank/DDBJ databases">
        <title>MeaNS - Measles Nucleotide Surveillance Program.</title>
        <authorList>
            <person name="Tran T."/>
            <person name="Druce J."/>
        </authorList>
    </citation>
    <scope>NUCLEOTIDE SEQUENCE</scope>
    <source>
        <strain evidence="3">UCB-OBI-ISO-001</strain>
        <tissue evidence="3">Gonad</tissue>
    </source>
</reference>
<feature type="region of interest" description="Disordered" evidence="1">
    <location>
        <begin position="1"/>
        <end position="42"/>
    </location>
</feature>
<organism evidence="3">
    <name type="scientific">Octopus bimaculoides</name>
    <name type="common">California two-spotted octopus</name>
    <dbReference type="NCBI Taxonomy" id="37653"/>
    <lineage>
        <taxon>Eukaryota</taxon>
        <taxon>Metazoa</taxon>
        <taxon>Spiralia</taxon>
        <taxon>Lophotrochozoa</taxon>
        <taxon>Mollusca</taxon>
        <taxon>Cephalopoda</taxon>
        <taxon>Coleoidea</taxon>
        <taxon>Octopodiformes</taxon>
        <taxon>Octopoda</taxon>
        <taxon>Incirrata</taxon>
        <taxon>Octopodidae</taxon>
        <taxon>Octopus</taxon>
    </lineage>
</organism>
<protein>
    <recommendedName>
        <fullName evidence="2">PiggyBac transposable element-derived protein domain-containing protein</fullName>
    </recommendedName>
</protein>
<evidence type="ECO:0000313" key="3">
    <source>
        <dbReference type="EMBL" id="KOF71085.1"/>
    </source>
</evidence>
<sequence>MSSDSEIDDMDFANLDSSDSCASKLDPEVTLSDDDDDNDSNDDVLLAARQWYQLPVGDNLAPAPPPLPFVGNPGILIDVGISEMTPLDFFPLYFDDDLVDFVYSETNRFAQQTSPRGKNWHPVTVREMHLFFAVNILGGIIKAPDLEMHWSKHPLF</sequence>
<dbReference type="AlphaFoldDB" id="A0A0L8G3C7"/>
<gene>
    <name evidence="3" type="ORF">OCBIM_22001704mg</name>
</gene>
<dbReference type="EMBL" id="KQ424387">
    <property type="protein sequence ID" value="KOF71085.1"/>
    <property type="molecule type" value="Genomic_DNA"/>
</dbReference>
<name>A0A0L8G3C7_OCTBM</name>